<sequence length="79" mass="8556">MLEFNEDNGAYEWWVAANPGQFVINAEPTLAPASMVLHRVSCRGIGAVPGLGGHIRICGTRRELEARYALVRRCGGCLG</sequence>
<dbReference type="Proteomes" id="UP001268819">
    <property type="component" value="Unassembled WGS sequence"/>
</dbReference>
<name>A0ABU1PR84_9PSEU</name>
<accession>A0ABU1PR84</accession>
<evidence type="ECO:0000313" key="2">
    <source>
        <dbReference type="Proteomes" id="UP001268819"/>
    </source>
</evidence>
<protein>
    <submittedName>
        <fullName evidence="1">Uncharacterized protein</fullName>
    </submittedName>
</protein>
<dbReference type="EMBL" id="JAVDSG010000001">
    <property type="protein sequence ID" value="MDR6592986.1"/>
    <property type="molecule type" value="Genomic_DNA"/>
</dbReference>
<dbReference type="RefSeq" id="WP_310305130.1">
    <property type="nucleotide sequence ID" value="NZ_BAAAXB010000001.1"/>
</dbReference>
<evidence type="ECO:0000313" key="1">
    <source>
        <dbReference type="EMBL" id="MDR6592986.1"/>
    </source>
</evidence>
<reference evidence="1 2" key="1">
    <citation type="submission" date="2023-07" db="EMBL/GenBank/DDBJ databases">
        <title>Sequencing the genomes of 1000 actinobacteria strains.</title>
        <authorList>
            <person name="Klenk H.-P."/>
        </authorList>
    </citation>
    <scope>NUCLEOTIDE SEQUENCE [LARGE SCALE GENOMIC DNA]</scope>
    <source>
        <strain evidence="1 2">DSM 43749</strain>
    </source>
</reference>
<gene>
    <name evidence="1" type="ORF">J2S66_001370</name>
</gene>
<comment type="caution">
    <text evidence="1">The sequence shown here is derived from an EMBL/GenBank/DDBJ whole genome shotgun (WGS) entry which is preliminary data.</text>
</comment>
<keyword evidence="2" id="KW-1185">Reference proteome</keyword>
<organism evidence="1 2">
    <name type="scientific">Saccharothrix longispora</name>
    <dbReference type="NCBI Taxonomy" id="33920"/>
    <lineage>
        <taxon>Bacteria</taxon>
        <taxon>Bacillati</taxon>
        <taxon>Actinomycetota</taxon>
        <taxon>Actinomycetes</taxon>
        <taxon>Pseudonocardiales</taxon>
        <taxon>Pseudonocardiaceae</taxon>
        <taxon>Saccharothrix</taxon>
    </lineage>
</organism>
<proteinExistence type="predicted"/>